<dbReference type="AlphaFoldDB" id="A0A4Z2GF73"/>
<dbReference type="EMBL" id="SRLO01000569">
    <property type="protein sequence ID" value="TNN51825.1"/>
    <property type="molecule type" value="Genomic_DNA"/>
</dbReference>
<reference evidence="2 3" key="1">
    <citation type="submission" date="2019-03" db="EMBL/GenBank/DDBJ databases">
        <title>First draft genome of Liparis tanakae, snailfish: a comprehensive survey of snailfish specific genes.</title>
        <authorList>
            <person name="Kim W."/>
            <person name="Song I."/>
            <person name="Jeong J.-H."/>
            <person name="Kim D."/>
            <person name="Kim S."/>
            <person name="Ryu S."/>
            <person name="Song J.Y."/>
            <person name="Lee S.K."/>
        </authorList>
    </citation>
    <scope>NUCLEOTIDE SEQUENCE [LARGE SCALE GENOMIC DNA]</scope>
    <source>
        <tissue evidence="2">Muscle</tissue>
    </source>
</reference>
<name>A0A4Z2GF73_9TELE</name>
<feature type="compositionally biased region" description="Polar residues" evidence="1">
    <location>
        <begin position="35"/>
        <end position="54"/>
    </location>
</feature>
<protein>
    <submittedName>
        <fullName evidence="2">Uncharacterized protein</fullName>
    </submittedName>
</protein>
<feature type="region of interest" description="Disordered" evidence="1">
    <location>
        <begin position="1"/>
        <end position="63"/>
    </location>
</feature>
<gene>
    <name evidence="2" type="ORF">EYF80_037993</name>
</gene>
<evidence type="ECO:0000313" key="3">
    <source>
        <dbReference type="Proteomes" id="UP000314294"/>
    </source>
</evidence>
<evidence type="ECO:0000313" key="2">
    <source>
        <dbReference type="EMBL" id="TNN51825.1"/>
    </source>
</evidence>
<dbReference type="OrthoDB" id="5980560at2759"/>
<dbReference type="Proteomes" id="UP000314294">
    <property type="component" value="Unassembled WGS sequence"/>
</dbReference>
<accession>A0A4Z2GF73</accession>
<proteinExistence type="predicted"/>
<evidence type="ECO:0000256" key="1">
    <source>
        <dbReference type="SAM" id="MobiDB-lite"/>
    </source>
</evidence>
<keyword evidence="3" id="KW-1185">Reference proteome</keyword>
<organism evidence="2 3">
    <name type="scientific">Liparis tanakae</name>
    <name type="common">Tanaka's snailfish</name>
    <dbReference type="NCBI Taxonomy" id="230148"/>
    <lineage>
        <taxon>Eukaryota</taxon>
        <taxon>Metazoa</taxon>
        <taxon>Chordata</taxon>
        <taxon>Craniata</taxon>
        <taxon>Vertebrata</taxon>
        <taxon>Euteleostomi</taxon>
        <taxon>Actinopterygii</taxon>
        <taxon>Neopterygii</taxon>
        <taxon>Teleostei</taxon>
        <taxon>Neoteleostei</taxon>
        <taxon>Acanthomorphata</taxon>
        <taxon>Eupercaria</taxon>
        <taxon>Perciformes</taxon>
        <taxon>Cottioidei</taxon>
        <taxon>Cottales</taxon>
        <taxon>Liparidae</taxon>
        <taxon>Liparis</taxon>
    </lineage>
</organism>
<sequence length="98" mass="10567">MTDPASQESYPVPDPTIVDPRPATARNGQCAPDGFTNNHHQQARSPSQPETFTTGHEMKITDGVEGEGVILVRGQPVYEHRKEAAGDRSASAGRFAHT</sequence>
<comment type="caution">
    <text evidence="2">The sequence shown here is derived from an EMBL/GenBank/DDBJ whole genome shotgun (WGS) entry which is preliminary data.</text>
</comment>